<evidence type="ECO:0000313" key="2">
    <source>
        <dbReference type="Proteomes" id="UP000600171"/>
    </source>
</evidence>
<organism evidence="1 2">
    <name type="scientific">Rothia aerolata</name>
    <dbReference type="NCBI Taxonomy" id="1812262"/>
    <lineage>
        <taxon>Bacteria</taxon>
        <taxon>Bacillati</taxon>
        <taxon>Actinomycetota</taxon>
        <taxon>Actinomycetes</taxon>
        <taxon>Micrococcales</taxon>
        <taxon>Micrococcaceae</taxon>
        <taxon>Rothia</taxon>
    </lineage>
</organism>
<keyword evidence="2" id="KW-1185">Reference proteome</keyword>
<gene>
    <name evidence="1" type="ORF">GCM10007359_10940</name>
</gene>
<dbReference type="AlphaFoldDB" id="A0A917ISQ8"/>
<protein>
    <recommendedName>
        <fullName evidence="3">DUF1440 domain-containing protein</fullName>
    </recommendedName>
</protein>
<dbReference type="EMBL" id="BMDC01000001">
    <property type="protein sequence ID" value="GGH61605.1"/>
    <property type="molecule type" value="Genomic_DNA"/>
</dbReference>
<accession>A0A917ISQ8</accession>
<evidence type="ECO:0000313" key="1">
    <source>
        <dbReference type="EMBL" id="GGH61605.1"/>
    </source>
</evidence>
<dbReference type="Proteomes" id="UP000600171">
    <property type="component" value="Unassembled WGS sequence"/>
</dbReference>
<evidence type="ECO:0008006" key="3">
    <source>
        <dbReference type="Google" id="ProtNLM"/>
    </source>
</evidence>
<dbReference type="RefSeq" id="WP_188359268.1">
    <property type="nucleotide sequence ID" value="NZ_BMDC01000001.1"/>
</dbReference>
<proteinExistence type="predicted"/>
<reference evidence="1 2" key="1">
    <citation type="journal article" date="2014" name="Int. J. Syst. Evol. Microbiol.">
        <title>Complete genome sequence of Corynebacterium casei LMG S-19264T (=DSM 44701T), isolated from a smear-ripened cheese.</title>
        <authorList>
            <consortium name="US DOE Joint Genome Institute (JGI-PGF)"/>
            <person name="Walter F."/>
            <person name="Albersmeier A."/>
            <person name="Kalinowski J."/>
            <person name="Ruckert C."/>
        </authorList>
    </citation>
    <scope>NUCLEOTIDE SEQUENCE [LARGE SCALE GENOMIC DNA]</scope>
    <source>
        <strain evidence="1 2">CCM 8669</strain>
    </source>
</reference>
<name>A0A917ISQ8_9MICC</name>
<comment type="caution">
    <text evidence="1">The sequence shown here is derived from an EMBL/GenBank/DDBJ whole genome shotgun (WGS) entry which is preliminary data.</text>
</comment>
<sequence length="156" mass="15918">MSHQSIFHRLTRGALAGAAGVTALNTVTYLDMLTRGRGASDVPARMAEKTLELGGIEMPGDEETRENRLEALGALLGIAVGTGVGVLHSASGMAGRLPFAAESLLVGAAATAASDIPMALTGVSDPKTWGLKGWLSDAIPHAVYGAVVAGVIRKTL</sequence>